<organism evidence="2 3">
    <name type="scientific">Streptomyces sp. 900129855</name>
    <dbReference type="NCBI Taxonomy" id="3155129"/>
    <lineage>
        <taxon>Bacteria</taxon>
        <taxon>Bacillati</taxon>
        <taxon>Actinomycetota</taxon>
        <taxon>Actinomycetes</taxon>
        <taxon>Kitasatosporales</taxon>
        <taxon>Streptomycetaceae</taxon>
        <taxon>Streptomyces</taxon>
    </lineage>
</organism>
<dbReference type="EMBL" id="JBEZVE010000019">
    <property type="protein sequence ID" value="MEU3785251.1"/>
    <property type="molecule type" value="Genomic_DNA"/>
</dbReference>
<evidence type="ECO:0000313" key="3">
    <source>
        <dbReference type="Proteomes" id="UP001550739"/>
    </source>
</evidence>
<dbReference type="RefSeq" id="WP_334580141.1">
    <property type="nucleotide sequence ID" value="NZ_JBEZVE010000019.1"/>
</dbReference>
<keyword evidence="3" id="KW-1185">Reference proteome</keyword>
<reference evidence="2 3" key="1">
    <citation type="submission" date="2024-06" db="EMBL/GenBank/DDBJ databases">
        <title>The Natural Products Discovery Center: Release of the First 8490 Sequenced Strains for Exploring Actinobacteria Biosynthetic Diversity.</title>
        <authorList>
            <person name="Kalkreuter E."/>
            <person name="Kautsar S.A."/>
            <person name="Yang D."/>
            <person name="Bader C.D."/>
            <person name="Teijaro C.N."/>
            <person name="Fluegel L."/>
            <person name="Davis C.M."/>
            <person name="Simpson J.R."/>
            <person name="Lauterbach L."/>
            <person name="Steele A.D."/>
            <person name="Gui C."/>
            <person name="Meng S."/>
            <person name="Li G."/>
            <person name="Viehrig K."/>
            <person name="Ye F."/>
            <person name="Su P."/>
            <person name="Kiefer A.F."/>
            <person name="Nichols A."/>
            <person name="Cepeda A.J."/>
            <person name="Yan W."/>
            <person name="Fan B."/>
            <person name="Jiang Y."/>
            <person name="Adhikari A."/>
            <person name="Zheng C.-J."/>
            <person name="Schuster L."/>
            <person name="Cowan T.M."/>
            <person name="Smanski M.J."/>
            <person name="Chevrette M.G."/>
            <person name="De Carvalho L.P.S."/>
            <person name="Shen B."/>
        </authorList>
    </citation>
    <scope>NUCLEOTIDE SEQUENCE [LARGE SCALE GENOMIC DNA]</scope>
    <source>
        <strain evidence="2 3">NPDC033843</strain>
    </source>
</reference>
<sequence length="188" mass="20258">MTITFATRVDPVPTWFQMPCIACEITGNHGEAAGLVSATSGLGLATCARHTVVTDRVLSRLRDYDLTGMRASFVTAGLTTEQPTPQARKPVDISLILSRVWFIWPDVQWVLREPPGVKPSLAWTSGPSVEEVGEELRWPDIALMRSENPMPEPQHDRGPGDGVVYGSLPGSSGGGASAADVMFGRLSR</sequence>
<proteinExistence type="predicted"/>
<name>A0ABV2ZRR0_9ACTN</name>
<protein>
    <submittedName>
        <fullName evidence="2">Uncharacterized protein</fullName>
    </submittedName>
</protein>
<comment type="caution">
    <text evidence="2">The sequence shown here is derived from an EMBL/GenBank/DDBJ whole genome shotgun (WGS) entry which is preliminary data.</text>
</comment>
<evidence type="ECO:0000256" key="1">
    <source>
        <dbReference type="SAM" id="MobiDB-lite"/>
    </source>
</evidence>
<accession>A0ABV2ZRR0</accession>
<gene>
    <name evidence="2" type="ORF">AB0E89_32740</name>
</gene>
<feature type="region of interest" description="Disordered" evidence="1">
    <location>
        <begin position="146"/>
        <end position="179"/>
    </location>
</feature>
<evidence type="ECO:0000313" key="2">
    <source>
        <dbReference type="EMBL" id="MEU3785251.1"/>
    </source>
</evidence>
<dbReference type="Proteomes" id="UP001550739">
    <property type="component" value="Unassembled WGS sequence"/>
</dbReference>